<dbReference type="Proteomes" id="UP000077384">
    <property type="component" value="Unassembled WGS sequence"/>
</dbReference>
<dbReference type="Pfam" id="PF18813">
    <property type="entry name" value="PBECR4"/>
    <property type="match status" value="1"/>
</dbReference>
<gene>
    <name evidence="3" type="ORF">CLCOS_35120</name>
    <name evidence="2" type="ORF">WX73_03224</name>
</gene>
<evidence type="ECO:0000313" key="2">
    <source>
        <dbReference type="EMBL" id="OAA85389.1"/>
    </source>
</evidence>
<name>A0A168MWA1_9CLOT</name>
<evidence type="ECO:0000313" key="3">
    <source>
        <dbReference type="EMBL" id="OBR91363.1"/>
    </source>
</evidence>
<dbReference type="EMBL" id="LROR01000074">
    <property type="protein sequence ID" value="OBR91363.1"/>
    <property type="molecule type" value="Genomic_DNA"/>
</dbReference>
<dbReference type="AlphaFoldDB" id="A0A168MWA1"/>
<evidence type="ECO:0000313" key="4">
    <source>
        <dbReference type="Proteomes" id="UP000077384"/>
    </source>
</evidence>
<dbReference type="EMBL" id="LITQ01000050">
    <property type="protein sequence ID" value="OAA85389.1"/>
    <property type="molecule type" value="Genomic_DNA"/>
</dbReference>
<dbReference type="RefSeq" id="WP_063602536.1">
    <property type="nucleotide sequence ID" value="NZ_LITQ01000050.1"/>
</dbReference>
<dbReference type="Proteomes" id="UP000093694">
    <property type="component" value="Unassembled WGS sequence"/>
</dbReference>
<accession>A0A168MWA1</accession>
<protein>
    <recommendedName>
        <fullName evidence="1">Phage-Barnase-EndoU-ColicinE5/D-RelE like nuclease 4 domain-containing protein</fullName>
    </recommendedName>
</protein>
<evidence type="ECO:0000313" key="5">
    <source>
        <dbReference type="Proteomes" id="UP000093694"/>
    </source>
</evidence>
<dbReference type="PATRIC" id="fig|1705578.3.peg.3289"/>
<reference evidence="2 4" key="1">
    <citation type="journal article" date="2015" name="Biotechnol. Bioeng.">
        <title>Genome sequence and phenotypic characterization of Caulobacter segnis.</title>
        <authorList>
            <person name="Patel S."/>
            <person name="Fletcher B."/>
            <person name="Scott D.C."/>
            <person name="Ely B."/>
        </authorList>
    </citation>
    <scope>NUCLEOTIDE SEQUENCE [LARGE SCALE GENOMIC DNA]</scope>
    <source>
        <strain evidence="2 4">PS02</strain>
    </source>
</reference>
<proteinExistence type="predicted"/>
<comment type="caution">
    <text evidence="2">The sequence shown here is derived from an EMBL/GenBank/DDBJ whole genome shotgun (WGS) entry which is preliminary data.</text>
</comment>
<feature type="domain" description="Phage-Barnase-EndoU-ColicinE5/D-RelE like nuclease 4" evidence="1">
    <location>
        <begin position="3"/>
        <end position="196"/>
    </location>
</feature>
<sequence>MDKLKKCAVIFKYLLNIQYKIKLGRKGKLTEFNINFKECDFHHLVGLQKLKDISRLKAKREKVFNDILEDRISYEMISSSPFFEKDEGKNIIGIKERIDYFLHITELLDSNNIYFKYSQNRNASSNIQCEYILENKYLERIVYILLDKRTDCDYRYCRSFFPKDKKDYIIRQTRMTLLYKEKKNLLSGESIVQLNKLKKDL</sequence>
<keyword evidence="5" id="KW-1185">Reference proteome</keyword>
<organism evidence="2 4">
    <name type="scientific">Clostridium coskatii</name>
    <dbReference type="NCBI Taxonomy" id="1705578"/>
    <lineage>
        <taxon>Bacteria</taxon>
        <taxon>Bacillati</taxon>
        <taxon>Bacillota</taxon>
        <taxon>Clostridia</taxon>
        <taxon>Eubacteriales</taxon>
        <taxon>Clostridiaceae</taxon>
        <taxon>Clostridium</taxon>
    </lineage>
</organism>
<evidence type="ECO:0000259" key="1">
    <source>
        <dbReference type="Pfam" id="PF18813"/>
    </source>
</evidence>
<reference evidence="3 5" key="2">
    <citation type="journal article" date="2016" name="Front. Microbiol.">
        <title>Industrial Acetogenic Biocatalysts: A Comparative Metabolic and Genomic Analysis.</title>
        <authorList>
            <person name="Bengelsdorf F."/>
            <person name="Poehlein A."/>
            <person name="Sonja S."/>
            <person name="Erz C."/>
            <person name="Hummel T."/>
            <person name="Hoffmeister S."/>
            <person name="Daniel R."/>
            <person name="Durre P."/>
        </authorList>
    </citation>
    <scope>NUCLEOTIDE SEQUENCE [LARGE SCALE GENOMIC DNA]</scope>
    <source>
        <strain evidence="3 5">PTA-10522</strain>
    </source>
</reference>
<dbReference type="InterPro" id="IPR041420">
    <property type="entry name" value="PBECR4"/>
</dbReference>